<proteinExistence type="predicted"/>
<reference evidence="1" key="1">
    <citation type="journal article" date="2019" name="bioRxiv">
        <title>The Genome of the Zebra Mussel, Dreissena polymorpha: A Resource for Invasive Species Research.</title>
        <authorList>
            <person name="McCartney M.A."/>
            <person name="Auch B."/>
            <person name="Kono T."/>
            <person name="Mallez S."/>
            <person name="Zhang Y."/>
            <person name="Obille A."/>
            <person name="Becker A."/>
            <person name="Abrahante J.E."/>
            <person name="Garbe J."/>
            <person name="Badalamenti J.P."/>
            <person name="Herman A."/>
            <person name="Mangelson H."/>
            <person name="Liachko I."/>
            <person name="Sullivan S."/>
            <person name="Sone E.D."/>
            <person name="Koren S."/>
            <person name="Silverstein K.A.T."/>
            <person name="Beckman K.B."/>
            <person name="Gohl D.M."/>
        </authorList>
    </citation>
    <scope>NUCLEOTIDE SEQUENCE</scope>
    <source>
        <strain evidence="1">Duluth1</strain>
        <tissue evidence="1">Whole animal</tissue>
    </source>
</reference>
<name>A0A9D4J4H6_DREPO</name>
<evidence type="ECO:0000313" key="2">
    <source>
        <dbReference type="Proteomes" id="UP000828390"/>
    </source>
</evidence>
<gene>
    <name evidence="1" type="ORF">DPMN_148582</name>
</gene>
<dbReference type="EMBL" id="JAIWYP010000007">
    <property type="protein sequence ID" value="KAH3795037.1"/>
    <property type="molecule type" value="Genomic_DNA"/>
</dbReference>
<organism evidence="1 2">
    <name type="scientific">Dreissena polymorpha</name>
    <name type="common">Zebra mussel</name>
    <name type="synonym">Mytilus polymorpha</name>
    <dbReference type="NCBI Taxonomy" id="45954"/>
    <lineage>
        <taxon>Eukaryota</taxon>
        <taxon>Metazoa</taxon>
        <taxon>Spiralia</taxon>
        <taxon>Lophotrochozoa</taxon>
        <taxon>Mollusca</taxon>
        <taxon>Bivalvia</taxon>
        <taxon>Autobranchia</taxon>
        <taxon>Heteroconchia</taxon>
        <taxon>Euheterodonta</taxon>
        <taxon>Imparidentia</taxon>
        <taxon>Neoheterodontei</taxon>
        <taxon>Myida</taxon>
        <taxon>Dreissenoidea</taxon>
        <taxon>Dreissenidae</taxon>
        <taxon>Dreissena</taxon>
    </lineage>
</organism>
<comment type="caution">
    <text evidence="1">The sequence shown here is derived from an EMBL/GenBank/DDBJ whole genome shotgun (WGS) entry which is preliminary data.</text>
</comment>
<protein>
    <submittedName>
        <fullName evidence="1">Uncharacterized protein</fullName>
    </submittedName>
</protein>
<keyword evidence="2" id="KW-1185">Reference proteome</keyword>
<sequence>MICIKHSIFSSSCVKEPECEVKWWQNTSGKSECMVSIDDAPSGPPNMAMTCSFCCTKDTCNEFAKPSDPYAYYIGKSLPKIP</sequence>
<accession>A0A9D4J4H6</accession>
<dbReference type="Proteomes" id="UP000828390">
    <property type="component" value="Unassembled WGS sequence"/>
</dbReference>
<dbReference type="AlphaFoldDB" id="A0A9D4J4H6"/>
<reference evidence="1" key="2">
    <citation type="submission" date="2020-11" db="EMBL/GenBank/DDBJ databases">
        <authorList>
            <person name="McCartney M.A."/>
            <person name="Auch B."/>
            <person name="Kono T."/>
            <person name="Mallez S."/>
            <person name="Becker A."/>
            <person name="Gohl D.M."/>
            <person name="Silverstein K.A.T."/>
            <person name="Koren S."/>
            <person name="Bechman K.B."/>
            <person name="Herman A."/>
            <person name="Abrahante J.E."/>
            <person name="Garbe J."/>
        </authorList>
    </citation>
    <scope>NUCLEOTIDE SEQUENCE</scope>
    <source>
        <strain evidence="1">Duluth1</strain>
        <tissue evidence="1">Whole animal</tissue>
    </source>
</reference>
<evidence type="ECO:0000313" key="1">
    <source>
        <dbReference type="EMBL" id="KAH3795037.1"/>
    </source>
</evidence>